<feature type="compositionally biased region" description="Basic and acidic residues" evidence="1">
    <location>
        <begin position="126"/>
        <end position="135"/>
    </location>
</feature>
<reference evidence="3" key="1">
    <citation type="submission" date="2018-05" db="EMBL/GenBank/DDBJ databases">
        <authorList>
            <person name="Lanie J.A."/>
            <person name="Ng W.-L."/>
            <person name="Kazmierczak K.M."/>
            <person name="Andrzejewski T.M."/>
            <person name="Davidsen T.M."/>
            <person name="Wayne K.J."/>
            <person name="Tettelin H."/>
            <person name="Glass J.I."/>
            <person name="Rusch D."/>
            <person name="Podicherti R."/>
            <person name="Tsui H.-C.T."/>
            <person name="Winkler M.E."/>
        </authorList>
    </citation>
    <scope>NUCLEOTIDE SEQUENCE</scope>
</reference>
<evidence type="ECO:0008006" key="4">
    <source>
        <dbReference type="Google" id="ProtNLM"/>
    </source>
</evidence>
<keyword evidence="2" id="KW-0812">Transmembrane</keyword>
<keyword evidence="2" id="KW-0472">Membrane</keyword>
<feature type="region of interest" description="Disordered" evidence="1">
    <location>
        <begin position="119"/>
        <end position="142"/>
    </location>
</feature>
<gene>
    <name evidence="3" type="ORF">METZ01_LOCUS373691</name>
</gene>
<name>A0A382TH54_9ZZZZ</name>
<evidence type="ECO:0000256" key="2">
    <source>
        <dbReference type="SAM" id="Phobius"/>
    </source>
</evidence>
<sequence length="142" mass="16087">MTTVFLVIAALGLAGAGFFLVITFSLLRVVGSQRRKIRQEAKERHQVVEAIKEATRIASAYDATIAIRKFIEAEQAKLPQFFVETGDPDEPYAPYDLNIARMWMKPIRILLETEFTYGAEAEDQTDTSKEKKEEDQPSDSEE</sequence>
<feature type="transmembrane region" description="Helical" evidence="2">
    <location>
        <begin position="6"/>
        <end position="30"/>
    </location>
</feature>
<accession>A0A382TH54</accession>
<evidence type="ECO:0000313" key="3">
    <source>
        <dbReference type="EMBL" id="SVD20837.1"/>
    </source>
</evidence>
<keyword evidence="2" id="KW-1133">Transmembrane helix</keyword>
<protein>
    <recommendedName>
        <fullName evidence="4">DUF2489 domain-containing protein</fullName>
    </recommendedName>
</protein>
<dbReference type="EMBL" id="UINC01136208">
    <property type="protein sequence ID" value="SVD20837.1"/>
    <property type="molecule type" value="Genomic_DNA"/>
</dbReference>
<dbReference type="AlphaFoldDB" id="A0A382TH54"/>
<evidence type="ECO:0000256" key="1">
    <source>
        <dbReference type="SAM" id="MobiDB-lite"/>
    </source>
</evidence>
<proteinExistence type="predicted"/>
<organism evidence="3">
    <name type="scientific">marine metagenome</name>
    <dbReference type="NCBI Taxonomy" id="408172"/>
    <lineage>
        <taxon>unclassified sequences</taxon>
        <taxon>metagenomes</taxon>
        <taxon>ecological metagenomes</taxon>
    </lineage>
</organism>